<protein>
    <submittedName>
        <fullName evidence="2">Uncharacterized protein</fullName>
    </submittedName>
</protein>
<keyword evidence="3" id="KW-1185">Reference proteome</keyword>
<gene>
    <name evidence="2" type="ORF">MUN82_10320</name>
</gene>
<evidence type="ECO:0000313" key="2">
    <source>
        <dbReference type="EMBL" id="UOR07472.1"/>
    </source>
</evidence>
<dbReference type="KEGG" id="haei:MUN82_10320"/>
<dbReference type="AlphaFoldDB" id="A0A8T9SYZ3"/>
<feature type="region of interest" description="Disordered" evidence="1">
    <location>
        <begin position="53"/>
        <end position="112"/>
    </location>
</feature>
<evidence type="ECO:0000313" key="3">
    <source>
        <dbReference type="Proteomes" id="UP000829925"/>
    </source>
</evidence>
<dbReference type="RefSeq" id="WP_245097241.1">
    <property type="nucleotide sequence ID" value="NZ_CP095053.1"/>
</dbReference>
<dbReference type="EMBL" id="CP095053">
    <property type="protein sequence ID" value="UOR07472.1"/>
    <property type="molecule type" value="Genomic_DNA"/>
</dbReference>
<sequence>MADNQNFDPQAMVSFMQNAAKTTNQNAAMRQAFQKLVATVEELAKVFEEDYEAPATVKKQRAPRGSKKAEREAKAAARQGVNATLPVFPSDEAEVAPKASGKGKASKADKPA</sequence>
<reference evidence="2 3" key="1">
    <citation type="submission" date="2022-04" db="EMBL/GenBank/DDBJ databases">
        <title>Hymenobacter sp. isolated from the air.</title>
        <authorList>
            <person name="Won M."/>
            <person name="Lee C.-M."/>
            <person name="Woen H.-Y."/>
            <person name="Kwon S.-W."/>
        </authorList>
    </citation>
    <scope>NUCLEOTIDE SEQUENCE [LARGE SCALE GENOMIC DNA]</scope>
    <source>
        <strain evidence="3">5413 J-13</strain>
    </source>
</reference>
<organism evidence="2 3">
    <name type="scientific">Hymenobacter aerilatus</name>
    <dbReference type="NCBI Taxonomy" id="2932251"/>
    <lineage>
        <taxon>Bacteria</taxon>
        <taxon>Pseudomonadati</taxon>
        <taxon>Bacteroidota</taxon>
        <taxon>Cytophagia</taxon>
        <taxon>Cytophagales</taxon>
        <taxon>Hymenobacteraceae</taxon>
        <taxon>Hymenobacter</taxon>
    </lineage>
</organism>
<proteinExistence type="predicted"/>
<name>A0A8T9SYZ3_9BACT</name>
<evidence type="ECO:0000256" key="1">
    <source>
        <dbReference type="SAM" id="MobiDB-lite"/>
    </source>
</evidence>
<accession>A0A8T9SYZ3</accession>
<dbReference type="Proteomes" id="UP000829925">
    <property type="component" value="Chromosome"/>
</dbReference>